<evidence type="ECO:0000256" key="7">
    <source>
        <dbReference type="ARBA" id="ARBA00022827"/>
    </source>
</evidence>
<dbReference type="SUPFAM" id="SSF51905">
    <property type="entry name" value="FAD/NAD(P)-binding domain"/>
    <property type="match status" value="1"/>
</dbReference>
<dbReference type="InterPro" id="IPR036188">
    <property type="entry name" value="FAD/NAD-bd_sf"/>
</dbReference>
<dbReference type="PANTHER" id="PTHR43400">
    <property type="entry name" value="FUMARATE REDUCTASE"/>
    <property type="match status" value="1"/>
</dbReference>
<evidence type="ECO:0000256" key="9">
    <source>
        <dbReference type="ARBA" id="ARBA00049922"/>
    </source>
</evidence>
<dbReference type="Gene3D" id="3.40.50.360">
    <property type="match status" value="1"/>
</dbReference>
<keyword evidence="7" id="KW-0274">FAD</keyword>
<organism evidence="11 12">
    <name type="scientific">Lactiplantibacillus daowaiensis</name>
    <dbReference type="NCBI Taxonomy" id="2559918"/>
    <lineage>
        <taxon>Bacteria</taxon>
        <taxon>Bacillati</taxon>
        <taxon>Bacillota</taxon>
        <taxon>Bacilli</taxon>
        <taxon>Lactobacillales</taxon>
        <taxon>Lactobacillaceae</taxon>
        <taxon>Lactiplantibacillus</taxon>
    </lineage>
</organism>
<dbReference type="InterPro" id="IPR007329">
    <property type="entry name" value="FMN-bd"/>
</dbReference>
<dbReference type="Gene3D" id="3.50.50.60">
    <property type="entry name" value="FAD/NAD(P)-binding domain"/>
    <property type="match status" value="1"/>
</dbReference>
<evidence type="ECO:0000256" key="1">
    <source>
        <dbReference type="ARBA" id="ARBA00001917"/>
    </source>
</evidence>
<gene>
    <name evidence="11" type="ORF">ACFP5Y_08720</name>
</gene>
<evidence type="ECO:0000313" key="11">
    <source>
        <dbReference type="EMBL" id="MFC6181301.1"/>
    </source>
</evidence>
<dbReference type="SUPFAM" id="SSF56425">
    <property type="entry name" value="Succinate dehydrogenase/fumarate reductase flavoprotein, catalytic domain"/>
    <property type="match status" value="1"/>
</dbReference>
<evidence type="ECO:0000256" key="2">
    <source>
        <dbReference type="ARBA" id="ARBA00001974"/>
    </source>
</evidence>
<keyword evidence="8" id="KW-0560">Oxidoreductase</keyword>
<dbReference type="InterPro" id="IPR029039">
    <property type="entry name" value="Flavoprotein-like_sf"/>
</dbReference>
<sequence length="787" mass="86013">MKLVAIVGTNAEKSYNRELLQYMQHHFSQNVTMTVAEIDQVPLFKEPKPDASLPDSVQGLVVQIENADGVIIGVPEYDHAVPAALKSVIEWLSYSVHPLTDKPVMIVGTSLGIQGTSRAQDELRQILNAPGVGAIVLPGNEFMLSFAPKAFDGQGDLVDRHTISFLESCFQHFIKLIKTQQGTARVAVKWQGHYDVIVLGFGGAGATAARFAADQGAKVLIVEAAPFGREGGNTRYSAQHVVMGENLADLTDYYHALNAPFVTPEKTLQAYLTGMSQIPAYFETYLGIKAVSWKHDIKPGDAVAVKKTMAEYPELKGSQTVDFALVHKRDKDAGLWKVLRQQVMSRTDQIDIWLDSRAKQLIQEPNTGIIRGVQIERQGQLLNVHAKNGVVMAMGGFENNPELVQTYLHSRRLTPLGTLFNRGDGVKMAQAVGAKMWHMTNYESHGILPGITFKEAADERGRQIEQWPLLKQGSILVTADDGTRYFPEDAPHRHGHIKTHGSWLIPMMNQHPYLVFDQAQYNDFKQQLADKGRLPYPKFMAKLISAPSLAELATKMGVPAANLTATVARFNQFKQLGTDYEFGRHPESMRCFDDGPYYAIATANDVLNTQGGPQRNENAQILDTHDQPIPHLFGAGELGGIVANCYQGGGNLAECLIFGKLAGEHAAATKADADEVTADDVNGINDIVDAENAAKVTLAADQYLGSSNSGLGGKITVRVTYRHQRIENVEVVQHHESEDVGLVAVDQVPKEIIAANSTDVDAVSGASASSRAIKEAVQDALQQVQRD</sequence>
<dbReference type="InterPro" id="IPR003953">
    <property type="entry name" value="FAD-dep_OxRdtase_2_FAD-bd"/>
</dbReference>
<keyword evidence="12" id="KW-1185">Reference proteome</keyword>
<evidence type="ECO:0000256" key="6">
    <source>
        <dbReference type="ARBA" id="ARBA00022630"/>
    </source>
</evidence>
<dbReference type="Proteomes" id="UP001596282">
    <property type="component" value="Unassembled WGS sequence"/>
</dbReference>
<evidence type="ECO:0000256" key="8">
    <source>
        <dbReference type="ARBA" id="ARBA00023002"/>
    </source>
</evidence>
<comment type="cofactor">
    <cofactor evidence="1">
        <name>FMN</name>
        <dbReference type="ChEBI" id="CHEBI:58210"/>
    </cofactor>
</comment>
<comment type="caution">
    <text evidence="11">The sequence shown here is derived from an EMBL/GenBank/DDBJ whole genome shotgun (WGS) entry which is preliminary data.</text>
</comment>
<dbReference type="InterPro" id="IPR027477">
    <property type="entry name" value="Succ_DH/fumarate_Rdtase_cat_sf"/>
</dbReference>
<dbReference type="InterPro" id="IPR050315">
    <property type="entry name" value="FAD-oxidoreductase_2"/>
</dbReference>
<reference evidence="12" key="1">
    <citation type="journal article" date="2019" name="Int. J. Syst. Evol. Microbiol.">
        <title>The Global Catalogue of Microorganisms (GCM) 10K type strain sequencing project: providing services to taxonomists for standard genome sequencing and annotation.</title>
        <authorList>
            <consortium name="The Broad Institute Genomics Platform"/>
            <consortium name="The Broad Institute Genome Sequencing Center for Infectious Disease"/>
            <person name="Wu L."/>
            <person name="Ma J."/>
        </authorList>
    </citation>
    <scope>NUCLEOTIDE SEQUENCE [LARGE SCALE GENOMIC DNA]</scope>
    <source>
        <strain evidence="12">CCM 8933</strain>
    </source>
</reference>
<dbReference type="InterPro" id="IPR005025">
    <property type="entry name" value="FMN_Rdtase-like_dom"/>
</dbReference>
<dbReference type="PANTHER" id="PTHR43400:SF7">
    <property type="entry name" value="FAD-DEPENDENT OXIDOREDUCTASE 2 FAD BINDING DOMAIN-CONTAINING PROTEIN"/>
    <property type="match status" value="1"/>
</dbReference>
<feature type="domain" description="FMN-binding" evidence="10">
    <location>
        <begin position="710"/>
        <end position="784"/>
    </location>
</feature>
<proteinExistence type="inferred from homology"/>
<dbReference type="Gene3D" id="3.90.1010.20">
    <property type="match status" value="1"/>
</dbReference>
<dbReference type="SUPFAM" id="SSF52218">
    <property type="entry name" value="Flavoproteins"/>
    <property type="match status" value="1"/>
</dbReference>
<comment type="catalytic activity">
    <reaction evidence="9">
        <text>dihydrourocanate + A = urocanate + AH2</text>
        <dbReference type="Rhea" id="RHEA:36059"/>
        <dbReference type="ChEBI" id="CHEBI:13193"/>
        <dbReference type="ChEBI" id="CHEBI:17499"/>
        <dbReference type="ChEBI" id="CHEBI:27247"/>
        <dbReference type="ChEBI" id="CHEBI:72991"/>
        <dbReference type="EC" id="1.3.99.33"/>
    </reaction>
</comment>
<dbReference type="Pfam" id="PF00890">
    <property type="entry name" value="FAD_binding_2"/>
    <property type="match status" value="1"/>
</dbReference>
<dbReference type="EMBL" id="JBHSSC010000036">
    <property type="protein sequence ID" value="MFC6181301.1"/>
    <property type="molecule type" value="Genomic_DNA"/>
</dbReference>
<dbReference type="EC" id="1.3.99.33" evidence="4"/>
<dbReference type="Pfam" id="PF04205">
    <property type="entry name" value="FMN_bind"/>
    <property type="match status" value="1"/>
</dbReference>
<evidence type="ECO:0000256" key="3">
    <source>
        <dbReference type="ARBA" id="ARBA00008040"/>
    </source>
</evidence>
<accession>A0ABW1S0N7</accession>
<dbReference type="RefSeq" id="WP_137629123.1">
    <property type="nucleotide sequence ID" value="NZ_BJDJ01000017.1"/>
</dbReference>
<evidence type="ECO:0000259" key="10">
    <source>
        <dbReference type="SMART" id="SM00900"/>
    </source>
</evidence>
<dbReference type="SMART" id="SM00900">
    <property type="entry name" value="FMN_bind"/>
    <property type="match status" value="1"/>
</dbReference>
<dbReference type="Pfam" id="PF03358">
    <property type="entry name" value="FMN_red"/>
    <property type="match status" value="1"/>
</dbReference>
<comment type="cofactor">
    <cofactor evidence="2">
        <name>FAD</name>
        <dbReference type="ChEBI" id="CHEBI:57692"/>
    </cofactor>
</comment>
<comment type="similarity">
    <text evidence="3">Belongs to the FAD-dependent oxidoreductase 2 family. FRD/SDH subfamily.</text>
</comment>
<protein>
    <recommendedName>
        <fullName evidence="5">Urocanate reductase</fullName>
        <ecNumber evidence="4">1.3.99.33</ecNumber>
    </recommendedName>
</protein>
<name>A0ABW1S0N7_9LACO</name>
<evidence type="ECO:0000256" key="5">
    <source>
        <dbReference type="ARBA" id="ARBA00015872"/>
    </source>
</evidence>
<evidence type="ECO:0000313" key="12">
    <source>
        <dbReference type="Proteomes" id="UP001596282"/>
    </source>
</evidence>
<keyword evidence="6" id="KW-0285">Flavoprotein</keyword>
<dbReference type="Gene3D" id="3.90.700.10">
    <property type="entry name" value="Succinate dehydrogenase/fumarate reductase flavoprotein, catalytic domain"/>
    <property type="match status" value="1"/>
</dbReference>
<evidence type="ECO:0000256" key="4">
    <source>
        <dbReference type="ARBA" id="ARBA00013137"/>
    </source>
</evidence>